<evidence type="ECO:0000313" key="3">
    <source>
        <dbReference type="EMBL" id="KAL3751654.1"/>
    </source>
</evidence>
<dbReference type="InterPro" id="IPR032640">
    <property type="entry name" value="AMPK1_CBM"/>
</dbReference>
<comment type="caution">
    <text evidence="3">The sequence shown here is derived from an EMBL/GenBank/DDBJ whole genome shotgun (WGS) entry which is preliminary data.</text>
</comment>
<dbReference type="Pfam" id="PF16561">
    <property type="entry name" value="AMPK1_CBM"/>
    <property type="match status" value="1"/>
</dbReference>
<accession>A0ABD3LIN3</accession>
<evidence type="ECO:0000259" key="2">
    <source>
        <dbReference type="Pfam" id="PF16561"/>
    </source>
</evidence>
<organism evidence="3 4">
    <name type="scientific">Eucalyptus globulus</name>
    <name type="common">Tasmanian blue gum</name>
    <dbReference type="NCBI Taxonomy" id="34317"/>
    <lineage>
        <taxon>Eukaryota</taxon>
        <taxon>Viridiplantae</taxon>
        <taxon>Streptophyta</taxon>
        <taxon>Embryophyta</taxon>
        <taxon>Tracheophyta</taxon>
        <taxon>Spermatophyta</taxon>
        <taxon>Magnoliopsida</taxon>
        <taxon>eudicotyledons</taxon>
        <taxon>Gunneridae</taxon>
        <taxon>Pentapetalae</taxon>
        <taxon>rosids</taxon>
        <taxon>malvids</taxon>
        <taxon>Myrtales</taxon>
        <taxon>Myrtaceae</taxon>
        <taxon>Myrtoideae</taxon>
        <taxon>Eucalypteae</taxon>
        <taxon>Eucalyptus</taxon>
    </lineage>
</organism>
<dbReference type="PANTHER" id="PTHR47434">
    <property type="entry name" value="PROTEIN PTST HOMOLOG 3, CHLOROPLASTIC"/>
    <property type="match status" value="1"/>
</dbReference>
<dbReference type="SUPFAM" id="SSF81296">
    <property type="entry name" value="E set domains"/>
    <property type="match status" value="1"/>
</dbReference>
<dbReference type="InterPro" id="IPR014756">
    <property type="entry name" value="Ig_E-set"/>
</dbReference>
<dbReference type="Gene3D" id="2.60.40.10">
    <property type="entry name" value="Immunoglobulins"/>
    <property type="match status" value="1"/>
</dbReference>
<evidence type="ECO:0000313" key="4">
    <source>
        <dbReference type="Proteomes" id="UP001634007"/>
    </source>
</evidence>
<keyword evidence="4" id="KW-1185">Reference proteome</keyword>
<dbReference type="GO" id="GO:0009507">
    <property type="term" value="C:chloroplast"/>
    <property type="evidence" value="ECO:0007669"/>
    <property type="project" value="UniProtKB-ARBA"/>
</dbReference>
<feature type="domain" description="AMP-activated protein kinase glycogen-binding" evidence="2">
    <location>
        <begin position="485"/>
        <end position="558"/>
    </location>
</feature>
<dbReference type="Proteomes" id="UP001634007">
    <property type="component" value="Unassembled WGS sequence"/>
</dbReference>
<proteinExistence type="predicted"/>
<evidence type="ECO:0000256" key="1">
    <source>
        <dbReference type="SAM" id="Coils"/>
    </source>
</evidence>
<gene>
    <name evidence="3" type="ORF">ACJRO7_012477</name>
</gene>
<name>A0ABD3LIN3_EUCGL</name>
<feature type="coiled-coil region" evidence="1">
    <location>
        <begin position="417"/>
        <end position="483"/>
    </location>
</feature>
<dbReference type="InterPro" id="IPR013783">
    <property type="entry name" value="Ig-like_fold"/>
</dbReference>
<dbReference type="PANTHER" id="PTHR47434:SF1">
    <property type="entry name" value="PROTEIN PTST HOMOLOG 2, CHLOROPLASTIC"/>
    <property type="match status" value="1"/>
</dbReference>
<reference evidence="3 4" key="1">
    <citation type="submission" date="2024-11" db="EMBL/GenBank/DDBJ databases">
        <title>Chromosome-level genome assembly of Eucalyptus globulus Labill. provides insights into its genome evolution.</title>
        <authorList>
            <person name="Li X."/>
        </authorList>
    </citation>
    <scope>NUCLEOTIDE SEQUENCE [LARGE SCALE GENOMIC DNA]</scope>
    <source>
        <strain evidence="3">CL2024</strain>
        <tissue evidence="3">Fresh tender leaves</tissue>
    </source>
</reference>
<dbReference type="AlphaFoldDB" id="A0ABD3LIN3"/>
<dbReference type="EMBL" id="JBJKBG010000002">
    <property type="protein sequence ID" value="KAL3751654.1"/>
    <property type="molecule type" value="Genomic_DNA"/>
</dbReference>
<dbReference type="CDD" id="cd02859">
    <property type="entry name" value="E_set_AMPKbeta_like_N"/>
    <property type="match status" value="1"/>
</dbReference>
<protein>
    <recommendedName>
        <fullName evidence="2">AMP-activated protein kinase glycogen-binding domain-containing protein</fullName>
    </recommendedName>
</protein>
<keyword evidence="1" id="KW-0175">Coiled coil</keyword>
<sequence length="560" mass="62280">MLSFNPASPHLLLLRRFFLDAGAPAYPPPAVLFVFDARTGRRARAAEVSTLNLASPSKSGSLPGIPDFGRRKRRAVRGVSGFARGCEGNGEGEGEGDWDLEAEIFEFMRDSGNPDLFPTKKQLIDAGRMDLVEAILREGGWLSLGWDLDGEDESGVQDDCDFRDFRSANLDDFDYGVLQERLIINQESLALEGNGSTGVSPFSSDISGSVSSSCGSVGSLSEDKSGIEGILSRLEKERDMTFGVGLRGKGSDVRDDWLGRTQADETVARCESSSESTSLNSKDIINETGRNFRQHWTPSNVHISRNLLQPDTWRTWSSQRIGCVNPDFEAAEIDVTANRVNKEKELRKSDILKLREINGGPMDRQKESNFSAGEGNHNFIKDRLQHLELELSSVLSSLRSNSTTDEQENLESVADDLQKLSDAWEFQENEIMDAKDKLRSMRAKLAVLEGKMSLAIIDARKIAEEKQRRIDNACRALRLLRTACVVWPNSATEVLLAGSFDGWATQRKMEKSSTGVFSVCLKLYPGRYEIKFIVDGTWRIDPLRPIVHNNGYENNLLIIT</sequence>